<feature type="transmembrane region" description="Helical" evidence="1">
    <location>
        <begin position="15"/>
        <end position="33"/>
    </location>
</feature>
<dbReference type="OrthoDB" id="10412702at2759"/>
<keyword evidence="1" id="KW-0812">Transmembrane</keyword>
<keyword evidence="1" id="KW-0472">Membrane</keyword>
<gene>
    <name evidence="2" type="ORF">B9Z55_027688</name>
</gene>
<proteinExistence type="predicted"/>
<comment type="caution">
    <text evidence="2">The sequence shown here is derived from an EMBL/GenBank/DDBJ whole genome shotgun (WGS) entry which is preliminary data.</text>
</comment>
<reference evidence="3" key="1">
    <citation type="submission" date="2017-10" db="EMBL/GenBank/DDBJ databases">
        <title>Rapid genome shrinkage in a self-fertile nematode reveals novel sperm competition proteins.</title>
        <authorList>
            <person name="Yin D."/>
            <person name="Schwarz E.M."/>
            <person name="Thomas C.G."/>
            <person name="Felde R.L."/>
            <person name="Korf I.F."/>
            <person name="Cutter A.D."/>
            <person name="Schartner C.M."/>
            <person name="Ralston E.J."/>
            <person name="Meyer B.J."/>
            <person name="Haag E.S."/>
        </authorList>
    </citation>
    <scope>NUCLEOTIDE SEQUENCE [LARGE SCALE GENOMIC DNA]</scope>
    <source>
        <strain evidence="3">JU1422</strain>
    </source>
</reference>
<keyword evidence="3" id="KW-1185">Reference proteome</keyword>
<accession>A0A2G5SEV6</accession>
<dbReference type="AlphaFoldDB" id="A0A2G5SEV6"/>
<evidence type="ECO:0000313" key="3">
    <source>
        <dbReference type="Proteomes" id="UP000230233"/>
    </source>
</evidence>
<evidence type="ECO:0000313" key="2">
    <source>
        <dbReference type="EMBL" id="PIC13580.1"/>
    </source>
</evidence>
<sequence>MKPVMLVNQFLSDPYFWLPVSIIVVLVLVWGLFRKEEFVDWGENVYNGGGYPPNNYANSDAYAYGDFNFRHRIYTTARTAFPGRGLRVYDLYALE</sequence>
<evidence type="ECO:0000256" key="1">
    <source>
        <dbReference type="SAM" id="Phobius"/>
    </source>
</evidence>
<dbReference type="EMBL" id="PDUG01000012">
    <property type="protein sequence ID" value="PIC13580.1"/>
    <property type="molecule type" value="Genomic_DNA"/>
</dbReference>
<name>A0A2G5SEV6_9PELO</name>
<organism evidence="2 3">
    <name type="scientific">Caenorhabditis nigoni</name>
    <dbReference type="NCBI Taxonomy" id="1611254"/>
    <lineage>
        <taxon>Eukaryota</taxon>
        <taxon>Metazoa</taxon>
        <taxon>Ecdysozoa</taxon>
        <taxon>Nematoda</taxon>
        <taxon>Chromadorea</taxon>
        <taxon>Rhabditida</taxon>
        <taxon>Rhabditina</taxon>
        <taxon>Rhabditomorpha</taxon>
        <taxon>Rhabditoidea</taxon>
        <taxon>Rhabditidae</taxon>
        <taxon>Peloderinae</taxon>
        <taxon>Caenorhabditis</taxon>
    </lineage>
</organism>
<dbReference type="Proteomes" id="UP000230233">
    <property type="component" value="Unassembled WGS sequence"/>
</dbReference>
<keyword evidence="1" id="KW-1133">Transmembrane helix</keyword>
<protein>
    <submittedName>
        <fullName evidence="2">Uncharacterized protein</fullName>
    </submittedName>
</protein>